<evidence type="ECO:0000256" key="9">
    <source>
        <dbReference type="ARBA" id="ARBA00022842"/>
    </source>
</evidence>
<dbReference type="InterPro" id="IPR054708">
    <property type="entry name" value="MTPAP-like_central"/>
</dbReference>
<evidence type="ECO:0000259" key="11">
    <source>
        <dbReference type="Pfam" id="PF03828"/>
    </source>
</evidence>
<comment type="cofactor">
    <cofactor evidence="1">
        <name>Mn(2+)</name>
        <dbReference type="ChEBI" id="CHEBI:29035"/>
    </cofactor>
</comment>
<sequence>MYPADCAGSLLQQLQIEPHAAIFATMAAHHNQNLSGDLQDQVRQMILSHSPSGSPGPFDGNSDSAAHPAVRLPPSASYGQPPSKQSGPPPRQQNPNQNRSQPPLQQWQGNRNAHPGNFAAPFPGTQYGRQPSGLRQSRGNYAQQSGPRFEANGRSGPPQPPGPPHQQRSRYQQQMPLDPNAFQRGGFAPPNRGRGQGPHQLFNPNEPRAPMPHPREEYRMRQTQYLENVAAEQISKVDMSPAEYQEKESFRIALERICHEVCENDPTHLPEISLEPFGSFKSGYATAGSDMDLVIVVKNRDLTSASFSLLEDDLPRVLEKKLLDLGIGARLLTRTRVPIIKVCETPNQDFLGKLREEREKWDVLPEKEKYPHLHPSNDEQAAPEDDPPPVEAAEATAMQATAAAESSVMAQSNGNSQSNGAAELAHDAKPNGHTGHANGSSSTTNGDVQAIAKQRRDDNKPWTRERKAGPLDFPKDGVGIQCDINFFNPLGLHNTQLLRCYSLCDPRVKPIVLFVKSWAKYRKINSSYSGTLSSYGYVLMVLHYLINVANPPVLHNLQANLNPLGGAISESVSVDGWQVRFWRNEEEIMTAVQHGHLNGNSESVGSLLAGFFHYYSSLGGGHTFRWMNEVLSLRSQGGVLTKEEKGWVRAVTEEGEGKKIQHRYLFCIEDPFELSHNVARTVTHKGIVAIRDEFRRAHRILLSVGTGMASPDGELFDDLVEEQQPPPGTNGATADPIDPDGTMGYNERKAAEMRVKHVNQRAQATDQQQQQPQQQQHLRGNPQHRSGAQQQHSPANSKLFNPSDNDAFPALSTPPAKAPRSKRNKKSPPEIKDDATNYSEISGDKARLILEEVKRKKDEAQAESTATLAAESVLNGID</sequence>
<feature type="region of interest" description="Disordered" evidence="10">
    <location>
        <begin position="362"/>
        <end position="447"/>
    </location>
</feature>
<dbReference type="SUPFAM" id="SSF81301">
    <property type="entry name" value="Nucleotidyltransferase"/>
    <property type="match status" value="1"/>
</dbReference>
<dbReference type="GO" id="GO:0050265">
    <property type="term" value="F:RNA uridylyltransferase activity"/>
    <property type="evidence" value="ECO:0007669"/>
    <property type="project" value="TreeGrafter"/>
</dbReference>
<feature type="compositionally biased region" description="Low complexity" evidence="10">
    <location>
        <begin position="93"/>
        <end position="106"/>
    </location>
</feature>
<dbReference type="Gene3D" id="3.30.460.10">
    <property type="entry name" value="Beta Polymerase, domain 2"/>
    <property type="match status" value="1"/>
</dbReference>
<dbReference type="InterPro" id="IPR043519">
    <property type="entry name" value="NT_sf"/>
</dbReference>
<evidence type="ECO:0000256" key="2">
    <source>
        <dbReference type="ARBA" id="ARBA00001946"/>
    </source>
</evidence>
<keyword evidence="7" id="KW-0808">Transferase</keyword>
<comment type="cofactor">
    <cofactor evidence="2">
        <name>Mg(2+)</name>
        <dbReference type="ChEBI" id="CHEBI:18420"/>
    </cofactor>
</comment>
<keyword evidence="9" id="KW-0460">Magnesium</keyword>
<dbReference type="SUPFAM" id="SSF81631">
    <property type="entry name" value="PAP/OAS1 substrate-binding domain"/>
    <property type="match status" value="1"/>
</dbReference>
<dbReference type="Pfam" id="PF03828">
    <property type="entry name" value="PAP_assoc"/>
    <property type="match status" value="1"/>
</dbReference>
<evidence type="ECO:0000313" key="14">
    <source>
        <dbReference type="Proteomes" id="UP001271007"/>
    </source>
</evidence>
<dbReference type="GO" id="GO:1990817">
    <property type="term" value="F:poly(A) RNA polymerase activity"/>
    <property type="evidence" value="ECO:0007669"/>
    <property type="project" value="UniProtKB-EC"/>
</dbReference>
<feature type="compositionally biased region" description="Polar residues" evidence="10">
    <location>
        <begin position="408"/>
        <end position="420"/>
    </location>
</feature>
<dbReference type="GO" id="GO:0005737">
    <property type="term" value="C:cytoplasm"/>
    <property type="evidence" value="ECO:0007669"/>
    <property type="project" value="UniProtKB-SubCell"/>
</dbReference>
<dbReference type="GO" id="GO:0046872">
    <property type="term" value="F:metal ion binding"/>
    <property type="evidence" value="ECO:0007669"/>
    <property type="project" value="UniProtKB-KW"/>
</dbReference>
<gene>
    <name evidence="13" type="ORF">LTR09_009348</name>
</gene>
<feature type="compositionally biased region" description="Polar residues" evidence="10">
    <location>
        <begin position="127"/>
        <end position="146"/>
    </location>
</feature>
<dbReference type="Pfam" id="PF22600">
    <property type="entry name" value="MTPAP-like_central"/>
    <property type="match status" value="1"/>
</dbReference>
<accession>A0AAJ0G9D3</accession>
<dbReference type="Gene3D" id="1.10.1410.10">
    <property type="match status" value="1"/>
</dbReference>
<evidence type="ECO:0000313" key="13">
    <source>
        <dbReference type="EMBL" id="KAK3049429.1"/>
    </source>
</evidence>
<comment type="caution">
    <text evidence="13">The sequence shown here is derived from an EMBL/GenBank/DDBJ whole genome shotgun (WGS) entry which is preliminary data.</text>
</comment>
<organism evidence="13 14">
    <name type="scientific">Extremus antarcticus</name>
    <dbReference type="NCBI Taxonomy" id="702011"/>
    <lineage>
        <taxon>Eukaryota</taxon>
        <taxon>Fungi</taxon>
        <taxon>Dikarya</taxon>
        <taxon>Ascomycota</taxon>
        <taxon>Pezizomycotina</taxon>
        <taxon>Dothideomycetes</taxon>
        <taxon>Dothideomycetidae</taxon>
        <taxon>Mycosphaerellales</taxon>
        <taxon>Extremaceae</taxon>
        <taxon>Extremus</taxon>
    </lineage>
</organism>
<keyword evidence="8" id="KW-0479">Metal-binding</keyword>
<dbReference type="InterPro" id="IPR002058">
    <property type="entry name" value="PAP_assoc"/>
</dbReference>
<evidence type="ECO:0000256" key="8">
    <source>
        <dbReference type="ARBA" id="ARBA00022723"/>
    </source>
</evidence>
<reference evidence="13" key="1">
    <citation type="submission" date="2023-04" db="EMBL/GenBank/DDBJ databases">
        <title>Black Yeasts Isolated from many extreme environments.</title>
        <authorList>
            <person name="Coleine C."/>
            <person name="Stajich J.E."/>
            <person name="Selbmann L."/>
        </authorList>
    </citation>
    <scope>NUCLEOTIDE SEQUENCE</scope>
    <source>
        <strain evidence="13">CCFEE 5312</strain>
    </source>
</reference>
<feature type="compositionally biased region" description="Polar residues" evidence="10">
    <location>
        <begin position="783"/>
        <end position="804"/>
    </location>
</feature>
<dbReference type="GO" id="GO:0010605">
    <property type="term" value="P:negative regulation of macromolecule metabolic process"/>
    <property type="evidence" value="ECO:0007669"/>
    <property type="project" value="UniProtKB-ARBA"/>
</dbReference>
<comment type="subcellular location">
    <subcellularLocation>
        <location evidence="3">Cytoplasm</location>
    </subcellularLocation>
</comment>
<evidence type="ECO:0000256" key="10">
    <source>
        <dbReference type="SAM" id="MobiDB-lite"/>
    </source>
</evidence>
<feature type="compositionally biased region" description="Basic and acidic residues" evidence="10">
    <location>
        <begin position="362"/>
        <end position="377"/>
    </location>
</feature>
<dbReference type="AlphaFoldDB" id="A0AAJ0G9D3"/>
<dbReference type="GO" id="GO:0031123">
    <property type="term" value="P:RNA 3'-end processing"/>
    <property type="evidence" value="ECO:0007669"/>
    <property type="project" value="TreeGrafter"/>
</dbReference>
<evidence type="ECO:0000256" key="6">
    <source>
        <dbReference type="ARBA" id="ARBA00022490"/>
    </source>
</evidence>
<dbReference type="EMBL" id="JAWDJX010000040">
    <property type="protein sequence ID" value="KAK3049429.1"/>
    <property type="molecule type" value="Genomic_DNA"/>
</dbReference>
<feature type="domain" description="PAP-associated" evidence="11">
    <location>
        <begin position="603"/>
        <end position="676"/>
    </location>
</feature>
<dbReference type="PANTHER" id="PTHR12271">
    <property type="entry name" value="POLY A POLYMERASE CID PAP -RELATED"/>
    <property type="match status" value="1"/>
</dbReference>
<evidence type="ECO:0000259" key="12">
    <source>
        <dbReference type="Pfam" id="PF22600"/>
    </source>
</evidence>
<feature type="compositionally biased region" description="Low complexity" evidence="10">
    <location>
        <begin position="767"/>
        <end position="776"/>
    </location>
</feature>
<evidence type="ECO:0000256" key="7">
    <source>
        <dbReference type="ARBA" id="ARBA00022679"/>
    </source>
</evidence>
<protein>
    <recommendedName>
        <fullName evidence="5">polynucleotide adenylyltransferase</fullName>
        <ecNumber evidence="5">2.7.7.19</ecNumber>
    </recommendedName>
</protein>
<feature type="region of interest" description="Disordered" evidence="10">
    <location>
        <begin position="856"/>
        <end position="878"/>
    </location>
</feature>
<feature type="compositionally biased region" description="Basic and acidic residues" evidence="10">
    <location>
        <begin position="746"/>
        <end position="755"/>
    </location>
</feature>
<keyword evidence="14" id="KW-1185">Reference proteome</keyword>
<feature type="region of interest" description="Disordered" evidence="10">
    <location>
        <begin position="47"/>
        <end position="213"/>
    </location>
</feature>
<feature type="domain" description="Poly(A) RNA polymerase mitochondrial-like central palm" evidence="12">
    <location>
        <begin position="232"/>
        <end position="346"/>
    </location>
</feature>
<comment type="similarity">
    <text evidence="4">Belongs to the DNA polymerase type-B-like family.</text>
</comment>
<evidence type="ECO:0000256" key="5">
    <source>
        <dbReference type="ARBA" id="ARBA00012388"/>
    </source>
</evidence>
<proteinExistence type="inferred from homology"/>
<evidence type="ECO:0000256" key="4">
    <source>
        <dbReference type="ARBA" id="ARBA00008593"/>
    </source>
</evidence>
<feature type="region of interest" description="Disordered" evidence="10">
    <location>
        <begin position="719"/>
        <end position="844"/>
    </location>
</feature>
<feature type="compositionally biased region" description="Polar residues" evidence="10">
    <location>
        <begin position="437"/>
        <end position="447"/>
    </location>
</feature>
<evidence type="ECO:0000256" key="3">
    <source>
        <dbReference type="ARBA" id="ARBA00004496"/>
    </source>
</evidence>
<dbReference type="Proteomes" id="UP001271007">
    <property type="component" value="Unassembled WGS sequence"/>
</dbReference>
<feature type="compositionally biased region" description="Low complexity" evidence="10">
    <location>
        <begin position="391"/>
        <end position="405"/>
    </location>
</feature>
<dbReference type="PANTHER" id="PTHR12271:SF40">
    <property type="entry name" value="POLY(A) RNA POLYMERASE GLD2"/>
    <property type="match status" value="1"/>
</dbReference>
<name>A0AAJ0G9D3_9PEZI</name>
<keyword evidence="6" id="KW-0963">Cytoplasm</keyword>
<evidence type="ECO:0000256" key="1">
    <source>
        <dbReference type="ARBA" id="ARBA00001936"/>
    </source>
</evidence>
<dbReference type="EC" id="2.7.7.19" evidence="5"/>